<evidence type="ECO:0000256" key="1">
    <source>
        <dbReference type="SAM" id="Phobius"/>
    </source>
</evidence>
<accession>Q32949</accession>
<organism evidence="2">
    <name type="scientific">Pinus thunbergii</name>
    <name type="common">Japanese black pine</name>
    <name type="synonym">Pinus thunbergiana</name>
    <dbReference type="NCBI Taxonomy" id="3350"/>
    <lineage>
        <taxon>Eukaryota</taxon>
        <taxon>Viridiplantae</taxon>
        <taxon>Streptophyta</taxon>
        <taxon>Embryophyta</taxon>
        <taxon>Tracheophyta</taxon>
        <taxon>Spermatophyta</taxon>
        <taxon>Pinopsida</taxon>
        <taxon>Pinidae</taxon>
        <taxon>Conifers I</taxon>
        <taxon>Pinales</taxon>
        <taxon>Pinaceae</taxon>
        <taxon>Pinus</taxon>
        <taxon>Pinus subgen. Pinus</taxon>
    </lineage>
</organism>
<evidence type="ECO:0000313" key="2">
    <source>
        <dbReference type="EMBL" id="BAA04357.1"/>
    </source>
</evidence>
<keyword evidence="1" id="KW-0472">Membrane</keyword>
<keyword evidence="2" id="KW-0150">Chloroplast</keyword>
<dbReference type="EMBL" id="D17510">
    <property type="protein sequence ID" value="BAA04357.1"/>
    <property type="molecule type" value="Genomic_DNA"/>
</dbReference>
<proteinExistence type="predicted"/>
<feature type="transmembrane region" description="Helical" evidence="1">
    <location>
        <begin position="12"/>
        <end position="29"/>
    </location>
</feature>
<keyword evidence="1" id="KW-1133">Transmembrane helix</keyword>
<dbReference type="PIR" id="T07479">
    <property type="entry name" value="T07479"/>
</dbReference>
<keyword evidence="2" id="KW-0934">Plastid</keyword>
<reference evidence="2" key="1">
    <citation type="journal article" date="1993" name="Mol. Gen. Genet.">
        <title>Chloroplast DNA of black pine retains a residual inverted repeat lacking rRNA genes: nucleotide sequences of trnQ, trnK, psbA, trnI and trnH and the absence of rps16.</title>
        <authorList>
            <person name="Tsudzuki J."/>
            <person name="Nakashima K."/>
            <person name="Tsudzuki T."/>
            <person name="Hiratsuka J."/>
            <person name="Shibata M."/>
            <person name="Wakasugi T."/>
            <person name="Sugiura M."/>
        </authorList>
    </citation>
    <scope>NUCLEOTIDE SEQUENCE</scope>
</reference>
<protein>
    <submittedName>
        <fullName evidence="2">ORF42b</fullName>
    </submittedName>
</protein>
<keyword evidence="1" id="KW-0812">Transmembrane</keyword>
<geneLocation type="chloroplast" evidence="2"/>
<reference evidence="2" key="3">
    <citation type="journal article" date="1994" name="Proc. Natl. Acad. Sci. U.S.A.">
        <title>Loss of all ndh genes as determined by sequencing the entire chloroplast genome of the black pine Pinus thunbergii.</title>
        <authorList>
            <person name="Wakasugi T."/>
            <person name="Tsudzuki J."/>
            <person name="Ito S."/>
            <person name="Nakashima K."/>
            <person name="Tsudzuki T."/>
            <person name="Sugiura M."/>
        </authorList>
    </citation>
    <scope>NUCLEOTIDE SEQUENCE</scope>
</reference>
<dbReference type="AlphaFoldDB" id="Q32949"/>
<reference evidence="2" key="2">
    <citation type="journal article" date="1994" name="Curr. Genet.">
        <title>A new gene encoding tRNA(Pro) (GGG) is present in the chloroplast genome of black pine: a compilation of 32 tRNA genes from black pine chloroplasts.</title>
        <authorList>
            <person name="Tsudzuki J."/>
            <person name="Ito S."/>
            <person name="Tsudzuki T."/>
            <person name="Wakasugi T."/>
            <person name="Sugiura M."/>
        </authorList>
    </citation>
    <scope>NUCLEOTIDE SEQUENCE</scope>
</reference>
<sequence>MRRITKQSWRRFLFSLIPFSYFIIRRTNWVSDLVLFVNSFVI</sequence>
<name>Q32949_PINTH</name>